<accession>A0A915JTM3</accession>
<reference evidence="2" key="1">
    <citation type="submission" date="2022-11" db="UniProtKB">
        <authorList>
            <consortium name="WormBaseParasite"/>
        </authorList>
    </citation>
    <scope>IDENTIFICATION</scope>
</reference>
<proteinExistence type="predicted"/>
<sequence>MLKATVSAMWVLDVSQLTLKVPATPHFFNNPRNLYLPPDVLAYPGLDAFYPILLFLAFGRYGFIPEIYTTASLYPCDWLEAAEINWLAEMLIATFHNIPLTEIVPADSNAALFPMLSPVTSPAIMQDEVLSKFFMYDCTSSDHGRIFCLGTQVNGFHDIKTLMRTTHPKLLTMRKVPEKKKDKPKDEWKQSPLVSDDEDWHYCPRKCMMT</sequence>
<keyword evidence="1" id="KW-1185">Reference proteome</keyword>
<dbReference type="WBParaSite" id="nRc.2.0.1.t29616-RA">
    <property type="protein sequence ID" value="nRc.2.0.1.t29616-RA"/>
    <property type="gene ID" value="nRc.2.0.1.g29616"/>
</dbReference>
<name>A0A915JTM3_ROMCU</name>
<evidence type="ECO:0000313" key="1">
    <source>
        <dbReference type="Proteomes" id="UP000887565"/>
    </source>
</evidence>
<protein>
    <submittedName>
        <fullName evidence="2">Uncharacterized protein</fullName>
    </submittedName>
</protein>
<organism evidence="1 2">
    <name type="scientific">Romanomermis culicivorax</name>
    <name type="common">Nematode worm</name>
    <dbReference type="NCBI Taxonomy" id="13658"/>
    <lineage>
        <taxon>Eukaryota</taxon>
        <taxon>Metazoa</taxon>
        <taxon>Ecdysozoa</taxon>
        <taxon>Nematoda</taxon>
        <taxon>Enoplea</taxon>
        <taxon>Dorylaimia</taxon>
        <taxon>Mermithida</taxon>
        <taxon>Mermithoidea</taxon>
        <taxon>Mermithidae</taxon>
        <taxon>Romanomermis</taxon>
    </lineage>
</organism>
<evidence type="ECO:0000313" key="2">
    <source>
        <dbReference type="WBParaSite" id="nRc.2.0.1.t29616-RA"/>
    </source>
</evidence>
<dbReference type="AlphaFoldDB" id="A0A915JTM3"/>
<dbReference type="Proteomes" id="UP000887565">
    <property type="component" value="Unplaced"/>
</dbReference>